<protein>
    <submittedName>
        <fullName evidence="12">Potassium transporter</fullName>
    </submittedName>
    <submittedName>
        <fullName evidence="13">Potassium/proton antiporter</fullName>
    </submittedName>
</protein>
<keyword evidence="5" id="KW-0630">Potassium</keyword>
<keyword evidence="2" id="KW-0813">Transport</keyword>
<comment type="subcellular location">
    <subcellularLocation>
        <location evidence="1">Cell membrane</location>
        <topology evidence="1">Multi-pass membrane protein</topology>
    </subcellularLocation>
</comment>
<sequence>METASTIILIGSSLLIVSILTSYLALRIGTPLLLIFLGVGLFAGIDGIGGISFNDADSAFLIGSIALAVILFESGLDTKLSSYRAAAWPALSLATFGVAITSAVIGVAAHFLLGLPWIESFLVGAAVSSTDAAAVFFLLRVGGITIRDRVRSTLEIESGSNDPTAILLTAMLVEAALHGWGTPLELAGFLVKQIAGGAVLGVLGGAGLAAFINKARLDPGLNPVVTLAFALFLFAGTNELGGSGFLAVYAAGLVAGNVKLRGALGLRQFHSGLTWLSQIVMFVMLGLFATPHDFGAIALPALALAVLLILLARPLAVWLCLLPFRFSANEKTFMAWVGLRGAVSMLLALVPILGQLPGGQVIFNTAFLVVIVSLAVQGWTIGPMARWLKLIVPPRRGPVERFELELPGGADQEMVAYTVHPKSPAARGQRTPRFARPSLVIRDGRVVPLHKARTLQAGDMVYLFTPPSQLPLIDKLFAESRPLDQDDRAFYGDLALNPDATVEQIAEMYGLPLSLANAQRSLRDLLRNEFGGACELGDRMRMGGVELIVRDMQDGQITSVGLALEPSALDKPRVPLFQGPERLWQTILSWWSKRSFRRWQRRETRRERLPARAIEAPALAGKEPERLEG</sequence>
<accession>A0A2K1G6Q7</accession>
<reference evidence="13 15" key="2">
    <citation type="submission" date="2018-01" db="EMBL/GenBank/DDBJ databases">
        <title>Whole genome sequence of Azospirillum brasilense REC3 isolated from strawberry roots.</title>
        <authorList>
            <person name="Fontana C.A."/>
            <person name="Salazar S.M."/>
            <person name="Bassi D."/>
            <person name="Puglisi E."/>
            <person name="Lovaisa N.C."/>
            <person name="Toffoli L.M."/>
            <person name="Pedraza R."/>
            <person name="Cocconcelli P.S."/>
        </authorList>
    </citation>
    <scope>NUCLEOTIDE SEQUENCE [LARGE SCALE GENOMIC DNA]</scope>
    <source>
        <strain evidence="13 15">REC3</strain>
        <plasmid evidence="13">p1unnanmed</plasmid>
    </source>
</reference>
<evidence type="ECO:0000256" key="3">
    <source>
        <dbReference type="ARBA" id="ARBA00022449"/>
    </source>
</evidence>
<dbReference type="KEGG" id="abq:ABAZ39_17970"/>
<accession>A0A060DLP2</accession>
<keyword evidence="12" id="KW-0614">Plasmid</keyword>
<dbReference type="OrthoDB" id="9810759at2"/>
<dbReference type="NCBIfam" id="NF003715">
    <property type="entry name" value="PRK05326.1-2"/>
    <property type="match status" value="1"/>
</dbReference>
<evidence type="ECO:0000256" key="1">
    <source>
        <dbReference type="ARBA" id="ARBA00004651"/>
    </source>
</evidence>
<evidence type="ECO:0000256" key="5">
    <source>
        <dbReference type="ARBA" id="ARBA00022538"/>
    </source>
</evidence>
<feature type="transmembrane region" description="Helical" evidence="10">
    <location>
        <begin position="121"/>
        <end position="143"/>
    </location>
</feature>
<evidence type="ECO:0000256" key="8">
    <source>
        <dbReference type="ARBA" id="ARBA00023065"/>
    </source>
</evidence>
<dbReference type="Proteomes" id="UP000236268">
    <property type="component" value="Unassembled WGS sequence"/>
</dbReference>
<dbReference type="PROSITE" id="PS51202">
    <property type="entry name" value="RCK_C"/>
    <property type="match status" value="1"/>
</dbReference>
<feature type="transmembrane region" description="Helical" evidence="10">
    <location>
        <begin position="360"/>
        <end position="381"/>
    </location>
</feature>
<feature type="transmembrane region" description="Helical" evidence="10">
    <location>
        <begin position="6"/>
        <end position="26"/>
    </location>
</feature>
<dbReference type="InterPro" id="IPR006037">
    <property type="entry name" value="RCK_C"/>
</dbReference>
<evidence type="ECO:0000313" key="12">
    <source>
        <dbReference type="EMBL" id="AIB13827.1"/>
    </source>
</evidence>
<dbReference type="GO" id="GO:0008324">
    <property type="term" value="F:monoatomic cation transmembrane transporter activity"/>
    <property type="evidence" value="ECO:0007669"/>
    <property type="project" value="InterPro"/>
</dbReference>
<feature type="transmembrane region" description="Helical" evidence="10">
    <location>
        <begin position="164"/>
        <end position="181"/>
    </location>
</feature>
<dbReference type="GO" id="GO:0005886">
    <property type="term" value="C:plasma membrane"/>
    <property type="evidence" value="ECO:0007669"/>
    <property type="project" value="UniProtKB-SubCell"/>
</dbReference>
<keyword evidence="4" id="KW-1003">Cell membrane</keyword>
<feature type="transmembrane region" description="Helical" evidence="10">
    <location>
        <begin position="33"/>
        <end position="53"/>
    </location>
</feature>
<evidence type="ECO:0000256" key="2">
    <source>
        <dbReference type="ARBA" id="ARBA00022448"/>
    </source>
</evidence>
<dbReference type="GO" id="GO:0006813">
    <property type="term" value="P:potassium ion transport"/>
    <property type="evidence" value="ECO:0007669"/>
    <property type="project" value="UniProtKB-KW"/>
</dbReference>
<feature type="transmembrane region" description="Helical" evidence="10">
    <location>
        <begin position="219"/>
        <end position="236"/>
    </location>
</feature>
<dbReference type="InterPro" id="IPR038770">
    <property type="entry name" value="Na+/solute_symporter_sf"/>
</dbReference>
<evidence type="ECO:0000256" key="9">
    <source>
        <dbReference type="ARBA" id="ARBA00023136"/>
    </source>
</evidence>
<proteinExistence type="predicted"/>
<reference evidence="12 14" key="1">
    <citation type="journal article" date="2014" name="Genome Announc.">
        <title>Complete Genome Sequence of the Model Rhizosphere Strain Azospirillum brasilense Az39, Successfully Applied in Agriculture.</title>
        <authorList>
            <person name="Rivera D."/>
            <person name="Revale S."/>
            <person name="Molina R."/>
            <person name="Gualpa J."/>
            <person name="Puente M."/>
            <person name="Maroniche G."/>
            <person name="Paris G."/>
            <person name="Baker D."/>
            <person name="Clavijo B."/>
            <person name="McLay K."/>
            <person name="Spaepen S."/>
            <person name="Perticari A."/>
            <person name="Vazquez M."/>
            <person name="Wisniewski-Dye F."/>
            <person name="Watkins C."/>
            <person name="Martinez-Abarca F."/>
            <person name="Vanderleyden J."/>
            <person name="Cassan F."/>
        </authorList>
    </citation>
    <scope>NUCLEOTIDE SEQUENCE [LARGE SCALE GENOMIC DNA]</scope>
    <source>
        <strain evidence="12 14">Az39</strain>
        <plasmid evidence="12">AbAZ39_p1</plasmid>
    </source>
</reference>
<dbReference type="NCBIfam" id="NF003716">
    <property type="entry name" value="PRK05326.1-3"/>
    <property type="match status" value="1"/>
</dbReference>
<keyword evidence="8" id="KW-0406">Ion transport</keyword>
<dbReference type="GO" id="GO:0015297">
    <property type="term" value="F:antiporter activity"/>
    <property type="evidence" value="ECO:0007669"/>
    <property type="project" value="UniProtKB-KW"/>
</dbReference>
<keyword evidence="6 10" id="KW-0812">Transmembrane</keyword>
<geneLocation type="plasmid" evidence="13">
    <name>p1unnanmed</name>
</geneLocation>
<evidence type="ECO:0000256" key="7">
    <source>
        <dbReference type="ARBA" id="ARBA00022989"/>
    </source>
</evidence>
<dbReference type="SMART" id="SM01091">
    <property type="entry name" value="CorC_HlyC"/>
    <property type="match status" value="1"/>
</dbReference>
<dbReference type="EMBL" id="CP007794">
    <property type="protein sequence ID" value="AIB13827.1"/>
    <property type="molecule type" value="Genomic_DNA"/>
</dbReference>
<evidence type="ECO:0000259" key="11">
    <source>
        <dbReference type="PROSITE" id="PS51202"/>
    </source>
</evidence>
<organism evidence="12 14">
    <name type="scientific">Azospirillum argentinense</name>
    <dbReference type="NCBI Taxonomy" id="2970906"/>
    <lineage>
        <taxon>Bacteria</taxon>
        <taxon>Pseudomonadati</taxon>
        <taxon>Pseudomonadota</taxon>
        <taxon>Alphaproteobacteria</taxon>
        <taxon>Rhodospirillales</taxon>
        <taxon>Azospirillaceae</taxon>
        <taxon>Azospirillum</taxon>
    </lineage>
</organism>
<dbReference type="GO" id="GO:1902600">
    <property type="term" value="P:proton transmembrane transport"/>
    <property type="evidence" value="ECO:0007669"/>
    <property type="project" value="InterPro"/>
</dbReference>
<feature type="transmembrane region" description="Helical" evidence="10">
    <location>
        <begin position="297"/>
        <end position="321"/>
    </location>
</feature>
<keyword evidence="3" id="KW-0050">Antiport</keyword>
<feature type="transmembrane region" description="Helical" evidence="10">
    <location>
        <begin position="333"/>
        <end position="354"/>
    </location>
</feature>
<evidence type="ECO:0000313" key="15">
    <source>
        <dbReference type="Proteomes" id="UP000236268"/>
    </source>
</evidence>
<gene>
    <name evidence="12" type="ORF">ABAZ39_17970</name>
    <name evidence="13" type="ORF">C1S70_03475</name>
</gene>
<geneLocation type="plasmid" evidence="12 14">
    <name>AbAZ39_p1</name>
</geneLocation>
<dbReference type="RefSeq" id="WP_040134183.1">
    <property type="nucleotide sequence ID" value="NZ_CP007794.1"/>
</dbReference>
<feature type="transmembrane region" description="Helical" evidence="10">
    <location>
        <begin position="272"/>
        <end position="291"/>
    </location>
</feature>
<dbReference type="Proteomes" id="UP000027186">
    <property type="component" value="Plasmid AbAZ39_p1"/>
</dbReference>
<dbReference type="NCBIfam" id="NF003714">
    <property type="entry name" value="PRK05326.1-1"/>
    <property type="match status" value="1"/>
</dbReference>
<dbReference type="PANTHER" id="PTHR32507">
    <property type="entry name" value="NA(+)/H(+) ANTIPORTER 1"/>
    <property type="match status" value="1"/>
</dbReference>
<keyword evidence="7 10" id="KW-1133">Transmembrane helix</keyword>
<dbReference type="AlphaFoldDB" id="A0A060DLP2"/>
<keyword evidence="9 10" id="KW-0472">Membrane</keyword>
<evidence type="ECO:0000256" key="6">
    <source>
        <dbReference type="ARBA" id="ARBA00022692"/>
    </source>
</evidence>
<name>A0A060DLP2_9PROT</name>
<feature type="transmembrane region" description="Helical" evidence="10">
    <location>
        <begin position="193"/>
        <end position="212"/>
    </location>
</feature>
<evidence type="ECO:0000256" key="4">
    <source>
        <dbReference type="ARBA" id="ARBA00022475"/>
    </source>
</evidence>
<dbReference type="InterPro" id="IPR005170">
    <property type="entry name" value="Transptr-assoc_dom"/>
</dbReference>
<keyword evidence="5" id="KW-0633">Potassium transport</keyword>
<evidence type="ECO:0000256" key="10">
    <source>
        <dbReference type="SAM" id="Phobius"/>
    </source>
</evidence>
<dbReference type="EMBL" id="POWG01000002">
    <property type="protein sequence ID" value="PNR00469.1"/>
    <property type="molecule type" value="Genomic_DNA"/>
</dbReference>
<dbReference type="PANTHER" id="PTHR32507:SF7">
    <property type="entry name" value="K(+)_H(+) ANTIPORTER NHAP2"/>
    <property type="match status" value="1"/>
</dbReference>
<dbReference type="Gene3D" id="1.20.1530.20">
    <property type="match status" value="1"/>
</dbReference>
<evidence type="ECO:0000313" key="13">
    <source>
        <dbReference type="EMBL" id="PNR00469.1"/>
    </source>
</evidence>
<feature type="transmembrane region" description="Helical" evidence="10">
    <location>
        <begin position="88"/>
        <end position="115"/>
    </location>
</feature>
<dbReference type="Pfam" id="PF00999">
    <property type="entry name" value="Na_H_Exchanger"/>
    <property type="match status" value="1"/>
</dbReference>
<feature type="transmembrane region" description="Helical" evidence="10">
    <location>
        <begin position="59"/>
        <end position="76"/>
    </location>
</feature>
<dbReference type="InterPro" id="IPR006153">
    <property type="entry name" value="Cation/H_exchanger_TM"/>
</dbReference>
<evidence type="ECO:0000313" key="14">
    <source>
        <dbReference type="Proteomes" id="UP000027186"/>
    </source>
</evidence>
<feature type="domain" description="RCK C-terminal" evidence="11">
    <location>
        <begin position="401"/>
        <end position="479"/>
    </location>
</feature>